<comment type="function">
    <text evidence="13">Exerts an anti-apoptotic effect in the immune system and is involved in responses to infections.</text>
</comment>
<dbReference type="AlphaFoldDB" id="A0ABD0X9C5"/>
<evidence type="ECO:0000256" key="1">
    <source>
        <dbReference type="ARBA" id="ARBA00004173"/>
    </source>
</evidence>
<evidence type="ECO:0000256" key="12">
    <source>
        <dbReference type="ARBA" id="ARBA00023134"/>
    </source>
</evidence>
<gene>
    <name evidence="17" type="ORF">UPYG_G00060900</name>
</gene>
<dbReference type="Gene3D" id="3.40.50.300">
    <property type="entry name" value="P-loop containing nucleotide triphosphate hydrolases"/>
    <property type="match status" value="1"/>
</dbReference>
<comment type="subcellular location">
    <subcellularLocation>
        <location evidence="3">Cytoplasm</location>
        <location evidence="3">Cytosol</location>
    </subcellularLocation>
    <subcellularLocation>
        <location evidence="2">Endoplasmic reticulum</location>
    </subcellularLocation>
    <subcellularLocation>
        <location evidence="4">Golgi apparatus</location>
    </subcellularLocation>
    <subcellularLocation>
        <location evidence="1">Mitochondrion</location>
    </subcellularLocation>
</comment>
<keyword evidence="18" id="KW-1185">Reference proteome</keyword>
<keyword evidence="11" id="KW-0496">Mitochondrion</keyword>
<evidence type="ECO:0000256" key="10">
    <source>
        <dbReference type="ARBA" id="ARBA00023034"/>
    </source>
</evidence>
<evidence type="ECO:0000256" key="2">
    <source>
        <dbReference type="ARBA" id="ARBA00004240"/>
    </source>
</evidence>
<name>A0ABD0X9C5_UMBPY</name>
<evidence type="ECO:0000256" key="5">
    <source>
        <dbReference type="ARBA" id="ARBA00008535"/>
    </source>
</evidence>
<accession>A0ABD0X9C5</accession>
<dbReference type="PROSITE" id="PS51720">
    <property type="entry name" value="G_AIG1"/>
    <property type="match status" value="1"/>
</dbReference>
<evidence type="ECO:0000256" key="14">
    <source>
        <dbReference type="ARBA" id="ARBA00073539"/>
    </source>
</evidence>
<keyword evidence="12" id="KW-0342">GTP-binding</keyword>
<evidence type="ECO:0000313" key="17">
    <source>
        <dbReference type="EMBL" id="KAL1005578.1"/>
    </source>
</evidence>
<dbReference type="GO" id="GO:0005794">
    <property type="term" value="C:Golgi apparatus"/>
    <property type="evidence" value="ECO:0007669"/>
    <property type="project" value="UniProtKB-SubCell"/>
</dbReference>
<proteinExistence type="inferred from homology"/>
<evidence type="ECO:0000259" key="16">
    <source>
        <dbReference type="PROSITE" id="PS51720"/>
    </source>
</evidence>
<evidence type="ECO:0000256" key="7">
    <source>
        <dbReference type="ARBA" id="ARBA00022737"/>
    </source>
</evidence>
<dbReference type="InterPro" id="IPR027417">
    <property type="entry name" value="P-loop_NTPase"/>
</dbReference>
<dbReference type="PANTHER" id="PTHR10903:SF188">
    <property type="entry name" value="GTPASE IMAP FAMILY MEMBER 2-LIKE-RELATED"/>
    <property type="match status" value="1"/>
</dbReference>
<dbReference type="FunFam" id="3.40.50.300:FF:000536">
    <property type="entry name" value="GTPase IMAP family member 8"/>
    <property type="match status" value="1"/>
</dbReference>
<evidence type="ECO:0000256" key="4">
    <source>
        <dbReference type="ARBA" id="ARBA00004555"/>
    </source>
</evidence>
<keyword evidence="6" id="KW-0963">Cytoplasm</keyword>
<evidence type="ECO:0000256" key="15">
    <source>
        <dbReference type="ARBA" id="ARBA00077278"/>
    </source>
</evidence>
<evidence type="ECO:0000313" key="18">
    <source>
        <dbReference type="Proteomes" id="UP001557470"/>
    </source>
</evidence>
<dbReference type="Proteomes" id="UP001557470">
    <property type="component" value="Unassembled WGS sequence"/>
</dbReference>
<dbReference type="Pfam" id="PF04548">
    <property type="entry name" value="AIG1"/>
    <property type="match status" value="1"/>
</dbReference>
<dbReference type="SUPFAM" id="SSF52540">
    <property type="entry name" value="P-loop containing nucleoside triphosphate hydrolases"/>
    <property type="match status" value="1"/>
</dbReference>
<dbReference type="GO" id="GO:0005739">
    <property type="term" value="C:mitochondrion"/>
    <property type="evidence" value="ECO:0007669"/>
    <property type="project" value="UniProtKB-SubCell"/>
</dbReference>
<dbReference type="InterPro" id="IPR006703">
    <property type="entry name" value="G_AIG1"/>
</dbReference>
<evidence type="ECO:0000256" key="11">
    <source>
        <dbReference type="ARBA" id="ARBA00023128"/>
    </source>
</evidence>
<evidence type="ECO:0000256" key="6">
    <source>
        <dbReference type="ARBA" id="ARBA00022490"/>
    </source>
</evidence>
<keyword evidence="8" id="KW-0547">Nucleotide-binding</keyword>
<reference evidence="17 18" key="1">
    <citation type="submission" date="2024-06" db="EMBL/GenBank/DDBJ databases">
        <authorList>
            <person name="Pan Q."/>
            <person name="Wen M."/>
            <person name="Jouanno E."/>
            <person name="Zahm M."/>
            <person name="Klopp C."/>
            <person name="Cabau C."/>
            <person name="Louis A."/>
            <person name="Berthelot C."/>
            <person name="Parey E."/>
            <person name="Roest Crollius H."/>
            <person name="Montfort J."/>
            <person name="Robinson-Rechavi M."/>
            <person name="Bouchez O."/>
            <person name="Lampietro C."/>
            <person name="Lopez Roques C."/>
            <person name="Donnadieu C."/>
            <person name="Postlethwait J."/>
            <person name="Bobe J."/>
            <person name="Verreycken H."/>
            <person name="Guiguen Y."/>
        </authorList>
    </citation>
    <scope>NUCLEOTIDE SEQUENCE [LARGE SCALE GENOMIC DNA]</scope>
    <source>
        <strain evidence="17">Up_M1</strain>
        <tissue evidence="17">Testis</tissue>
    </source>
</reference>
<keyword evidence="10" id="KW-0333">Golgi apparatus</keyword>
<dbReference type="GO" id="GO:0005783">
    <property type="term" value="C:endoplasmic reticulum"/>
    <property type="evidence" value="ECO:0007669"/>
    <property type="project" value="UniProtKB-SubCell"/>
</dbReference>
<dbReference type="InterPro" id="IPR045058">
    <property type="entry name" value="GIMA/IAN/Toc"/>
</dbReference>
<organism evidence="17 18">
    <name type="scientific">Umbra pygmaea</name>
    <name type="common">Eastern mudminnow</name>
    <dbReference type="NCBI Taxonomy" id="75934"/>
    <lineage>
        <taxon>Eukaryota</taxon>
        <taxon>Metazoa</taxon>
        <taxon>Chordata</taxon>
        <taxon>Craniata</taxon>
        <taxon>Vertebrata</taxon>
        <taxon>Euteleostomi</taxon>
        <taxon>Actinopterygii</taxon>
        <taxon>Neopterygii</taxon>
        <taxon>Teleostei</taxon>
        <taxon>Protacanthopterygii</taxon>
        <taxon>Esociformes</taxon>
        <taxon>Umbridae</taxon>
        <taxon>Umbra</taxon>
    </lineage>
</organism>
<evidence type="ECO:0000256" key="3">
    <source>
        <dbReference type="ARBA" id="ARBA00004514"/>
    </source>
</evidence>
<feature type="domain" description="AIG1-type G" evidence="16">
    <location>
        <begin position="8"/>
        <end position="192"/>
    </location>
</feature>
<sequence length="192" mass="21480">MATTCKDSTRIKIVLLGRTGSGKSATGNAILGREAFKEETGTVQSVMETGEVEGRSLAVIDTPGIYSTALTEEQLKEEMKRSISISSPGPHVFLLVIRLEKFTQEDWDALSWIQEIFGKDTLRYTIVLFTGREELTRSQWEEFERTITTKEPISVCGGGVHALNSKPEVQTSQIRKLLRNIEEMVEINRGED</sequence>
<dbReference type="GO" id="GO:0005829">
    <property type="term" value="C:cytosol"/>
    <property type="evidence" value="ECO:0007669"/>
    <property type="project" value="UniProtKB-SubCell"/>
</dbReference>
<keyword evidence="9" id="KW-0256">Endoplasmic reticulum</keyword>
<evidence type="ECO:0000256" key="9">
    <source>
        <dbReference type="ARBA" id="ARBA00022824"/>
    </source>
</evidence>
<evidence type="ECO:0000256" key="8">
    <source>
        <dbReference type="ARBA" id="ARBA00022741"/>
    </source>
</evidence>
<comment type="similarity">
    <text evidence="5">Belongs to the TRAFAC class TrmE-Era-EngA-EngB-Septin-like GTPase superfamily. AIG1/Toc34/Toc159-like paraseptin GTPase family. IAN subfamily.</text>
</comment>
<dbReference type="EMBL" id="JAGEUA010000002">
    <property type="protein sequence ID" value="KAL1005578.1"/>
    <property type="molecule type" value="Genomic_DNA"/>
</dbReference>
<keyword evidence="7" id="KW-0677">Repeat</keyword>
<comment type="caution">
    <text evidence="17">The sequence shown here is derived from an EMBL/GenBank/DDBJ whole genome shotgun (WGS) entry which is preliminary data.</text>
</comment>
<dbReference type="PANTHER" id="PTHR10903">
    <property type="entry name" value="GTPASE, IMAP FAMILY MEMBER-RELATED"/>
    <property type="match status" value="1"/>
</dbReference>
<dbReference type="GO" id="GO:0005525">
    <property type="term" value="F:GTP binding"/>
    <property type="evidence" value="ECO:0007669"/>
    <property type="project" value="UniProtKB-KW"/>
</dbReference>
<evidence type="ECO:0000256" key="13">
    <source>
        <dbReference type="ARBA" id="ARBA00056809"/>
    </source>
</evidence>
<protein>
    <recommendedName>
        <fullName evidence="14">GTPase IMAP family member 8</fullName>
    </recommendedName>
    <alternativeName>
        <fullName evidence="15">Immune-associated nucleotide-binding protein 9</fullName>
    </alternativeName>
</protein>